<dbReference type="Pfam" id="PF10543">
    <property type="entry name" value="ORF6N"/>
    <property type="match status" value="1"/>
</dbReference>
<dbReference type="OrthoDB" id="142522at2157"/>
<dbReference type="KEGG" id="mhz:Metho_1316"/>
<evidence type="ECO:0000313" key="3">
    <source>
        <dbReference type="Proteomes" id="UP000010866"/>
    </source>
</evidence>
<dbReference type="RefSeq" id="WP_015324704.1">
    <property type="nucleotide sequence ID" value="NC_019977.1"/>
</dbReference>
<protein>
    <submittedName>
        <fullName evidence="2">ORF6N domain-containing protein</fullName>
    </submittedName>
</protein>
<keyword evidence="3" id="KW-1185">Reference proteome</keyword>
<evidence type="ECO:0000259" key="1">
    <source>
        <dbReference type="Pfam" id="PF10543"/>
    </source>
</evidence>
<gene>
    <name evidence="2" type="ordered locus">Metho_1316</name>
</gene>
<evidence type="ECO:0000313" key="2">
    <source>
        <dbReference type="EMBL" id="AGB49538.1"/>
    </source>
</evidence>
<organism evidence="2 3">
    <name type="scientific">Methanomethylovorans hollandica (strain DSM 15978 / NBRC 107637 / DMS1)</name>
    <dbReference type="NCBI Taxonomy" id="867904"/>
    <lineage>
        <taxon>Archaea</taxon>
        <taxon>Methanobacteriati</taxon>
        <taxon>Methanobacteriota</taxon>
        <taxon>Stenosarchaea group</taxon>
        <taxon>Methanomicrobia</taxon>
        <taxon>Methanosarcinales</taxon>
        <taxon>Methanosarcinaceae</taxon>
        <taxon>Methanomethylovorans</taxon>
    </lineage>
</organism>
<feature type="domain" description="KilA-N DNA-binding" evidence="1">
    <location>
        <begin position="15"/>
        <end position="80"/>
    </location>
</feature>
<proteinExistence type="predicted"/>
<dbReference type="AlphaFoldDB" id="L0KZL2"/>
<name>L0KZL2_METHD</name>
<reference evidence="3" key="1">
    <citation type="submission" date="2012-02" db="EMBL/GenBank/DDBJ databases">
        <title>Complete sequence of chromosome of Methanomethylovorans hollandica DSM 15978.</title>
        <authorList>
            <person name="Lucas S."/>
            <person name="Copeland A."/>
            <person name="Lapidus A."/>
            <person name="Glavina del Rio T."/>
            <person name="Dalin E."/>
            <person name="Tice H."/>
            <person name="Bruce D."/>
            <person name="Goodwin L."/>
            <person name="Pitluck S."/>
            <person name="Peters L."/>
            <person name="Mikhailova N."/>
            <person name="Held B."/>
            <person name="Kyrpides N."/>
            <person name="Mavromatis K."/>
            <person name="Ivanova N."/>
            <person name="Brettin T."/>
            <person name="Detter J.C."/>
            <person name="Han C."/>
            <person name="Larimer F."/>
            <person name="Land M."/>
            <person name="Hauser L."/>
            <person name="Markowitz V."/>
            <person name="Cheng J.-F."/>
            <person name="Hugenholtz P."/>
            <person name="Woyke T."/>
            <person name="Wu D."/>
            <person name="Spring S."/>
            <person name="Schroeder M."/>
            <person name="Brambilla E."/>
            <person name="Klenk H.-P."/>
            <person name="Eisen J.A."/>
        </authorList>
    </citation>
    <scope>NUCLEOTIDE SEQUENCE [LARGE SCALE GENOMIC DNA]</scope>
    <source>
        <strain evidence="3">DSM 15978 / NBRC 107637 / DMS1</strain>
    </source>
</reference>
<sequence>MGGSELIVPEQIQSRIYTIRGLQVTLDEDLAALYHVETRVLNQAVKRNKDRFPEQFCFQLTTGEYERLRSQIVILENDEEFSNWKSQIVMSDEDHGIAKCDTFKTACGRVSEEFGFQLSAKEYNNLRSQNATIEHVFKKEYFNFSKSCTASGLYWMKLRSNLLRNIARLEGMK</sequence>
<dbReference type="Proteomes" id="UP000010866">
    <property type="component" value="Chromosome"/>
</dbReference>
<dbReference type="STRING" id="867904.Metho_1316"/>
<dbReference type="HOGENOM" id="CLU_1544207_0_0_2"/>
<accession>L0KZL2</accession>
<dbReference type="EMBL" id="CP003362">
    <property type="protein sequence ID" value="AGB49538.1"/>
    <property type="molecule type" value="Genomic_DNA"/>
</dbReference>
<dbReference type="GeneID" id="25396966"/>
<dbReference type="InterPro" id="IPR018873">
    <property type="entry name" value="KilA-N_DNA-bd_domain"/>
</dbReference>